<evidence type="ECO:0000256" key="3">
    <source>
        <dbReference type="ARBA" id="ARBA00022842"/>
    </source>
</evidence>
<keyword evidence="3 5" id="KW-0460">Magnesium</keyword>
<dbReference type="AlphaFoldDB" id="A0A0C3PPQ7"/>
<feature type="binding site" evidence="5">
    <location>
        <position position="223"/>
    </location>
    <ligand>
        <name>Mg(2+)</name>
        <dbReference type="ChEBI" id="CHEBI:18420"/>
    </ligand>
</feature>
<dbReference type="PANTHER" id="PTHR32308">
    <property type="entry name" value="LYASE BETA SUBUNIT, PUTATIVE (AFU_ORTHOLOGUE AFUA_4G13030)-RELATED"/>
    <property type="match status" value="1"/>
</dbReference>
<evidence type="ECO:0000313" key="7">
    <source>
        <dbReference type="EMBL" id="KIP08983.1"/>
    </source>
</evidence>
<proteinExistence type="predicted"/>
<evidence type="ECO:0000259" key="6">
    <source>
        <dbReference type="Pfam" id="PF03328"/>
    </source>
</evidence>
<feature type="domain" description="HpcH/HpaI aldolase/citrate lyase" evidence="6">
    <location>
        <begin position="56"/>
        <end position="291"/>
    </location>
</feature>
<keyword evidence="2 5" id="KW-0479">Metal-binding</keyword>
<keyword evidence="8" id="KW-1185">Reference proteome</keyword>
<evidence type="ECO:0000313" key="8">
    <source>
        <dbReference type="Proteomes" id="UP000053257"/>
    </source>
</evidence>
<organism evidence="7 8">
    <name type="scientific">Phlebiopsis gigantea (strain 11061_1 CR5-6)</name>
    <name type="common">White-rot fungus</name>
    <name type="synonym">Peniophora gigantea</name>
    <dbReference type="NCBI Taxonomy" id="745531"/>
    <lineage>
        <taxon>Eukaryota</taxon>
        <taxon>Fungi</taxon>
        <taxon>Dikarya</taxon>
        <taxon>Basidiomycota</taxon>
        <taxon>Agaricomycotina</taxon>
        <taxon>Agaricomycetes</taxon>
        <taxon>Polyporales</taxon>
        <taxon>Phanerochaetaceae</taxon>
        <taxon>Phlebiopsis</taxon>
    </lineage>
</organism>
<dbReference type="STRING" id="745531.A0A0C3PPQ7"/>
<evidence type="ECO:0000256" key="5">
    <source>
        <dbReference type="PIRSR" id="PIRSR015582-2"/>
    </source>
</evidence>
<evidence type="ECO:0000256" key="4">
    <source>
        <dbReference type="PIRSR" id="PIRSR015582-1"/>
    </source>
</evidence>
<dbReference type="GO" id="GO:0003824">
    <property type="term" value="F:catalytic activity"/>
    <property type="evidence" value="ECO:0007669"/>
    <property type="project" value="InterPro"/>
</dbReference>
<dbReference type="Proteomes" id="UP000053257">
    <property type="component" value="Unassembled WGS sequence"/>
</dbReference>
<sequence length="367" mass="40516">MSALAGYSIGVGRVHNAHISLGFKVAPNWCRSQATNHEWPRRYSTPAAESVPLGKRSYLYVPSSSDKMLNKSLVTKSDVIVYDLEDSVPPSAADKNSARNRLVQFIQGKSQNEMPLPERLAVRVNAVNTPFFSEDILQAVQLNPIRTLLLPKIHSASDLHTVSHRMQSSLDLTGSTRTEPINIVASIESARALFNIGEIASWQSELGPLLGGRLTALLFAAEDYCADTMIIRTKTRQELLYTRSQIAITARAFGLQAIDMVCVDYKDLDYLKDECDDGRRLGFTGKQAIHPMQVETIQSSFLPTAKEILRAARILRQMEKAHSQQRGAAGLATEDGSMEMIDAPMIKQAENTIRIAKSAGLEIPHVD</sequence>
<dbReference type="PIRSF" id="PIRSF015582">
    <property type="entry name" value="Cit_lyase_B"/>
    <property type="match status" value="1"/>
</dbReference>
<dbReference type="HOGENOM" id="CLU_044864_1_1_1"/>
<accession>A0A0C3PPQ7</accession>
<evidence type="ECO:0000256" key="1">
    <source>
        <dbReference type="ARBA" id="ARBA00001946"/>
    </source>
</evidence>
<dbReference type="SUPFAM" id="SSF51621">
    <property type="entry name" value="Phosphoenolpyruvate/pyruvate domain"/>
    <property type="match status" value="1"/>
</dbReference>
<dbReference type="Pfam" id="PF03328">
    <property type="entry name" value="HpcH_HpaI"/>
    <property type="match status" value="1"/>
</dbReference>
<comment type="cofactor">
    <cofactor evidence="1">
        <name>Mg(2+)</name>
        <dbReference type="ChEBI" id="CHEBI:18420"/>
    </cofactor>
</comment>
<feature type="binding site" evidence="4">
    <location>
        <position position="123"/>
    </location>
    <ligand>
        <name>substrate</name>
    </ligand>
</feature>
<gene>
    <name evidence="7" type="ORF">PHLGIDRAFT_355556</name>
</gene>
<dbReference type="Gene3D" id="3.20.20.60">
    <property type="entry name" value="Phosphoenolpyruvate-binding domains"/>
    <property type="match status" value="1"/>
</dbReference>
<dbReference type="OrthoDB" id="1773at2759"/>
<dbReference type="InterPro" id="IPR015813">
    <property type="entry name" value="Pyrv/PenolPyrv_kinase-like_dom"/>
</dbReference>
<reference evidence="7 8" key="1">
    <citation type="journal article" date="2014" name="PLoS Genet.">
        <title>Analysis of the Phlebiopsis gigantea genome, transcriptome and secretome provides insight into its pioneer colonization strategies of wood.</title>
        <authorList>
            <person name="Hori C."/>
            <person name="Ishida T."/>
            <person name="Igarashi K."/>
            <person name="Samejima M."/>
            <person name="Suzuki H."/>
            <person name="Master E."/>
            <person name="Ferreira P."/>
            <person name="Ruiz-Duenas F.J."/>
            <person name="Held B."/>
            <person name="Canessa P."/>
            <person name="Larrondo L.F."/>
            <person name="Schmoll M."/>
            <person name="Druzhinina I.S."/>
            <person name="Kubicek C.P."/>
            <person name="Gaskell J.A."/>
            <person name="Kersten P."/>
            <person name="St John F."/>
            <person name="Glasner J."/>
            <person name="Sabat G."/>
            <person name="Splinter BonDurant S."/>
            <person name="Syed K."/>
            <person name="Yadav J."/>
            <person name="Mgbeahuruike A.C."/>
            <person name="Kovalchuk A."/>
            <person name="Asiegbu F.O."/>
            <person name="Lackner G."/>
            <person name="Hoffmeister D."/>
            <person name="Rencoret J."/>
            <person name="Gutierrez A."/>
            <person name="Sun H."/>
            <person name="Lindquist E."/>
            <person name="Barry K."/>
            <person name="Riley R."/>
            <person name="Grigoriev I.V."/>
            <person name="Henrissat B."/>
            <person name="Kues U."/>
            <person name="Berka R.M."/>
            <person name="Martinez A.T."/>
            <person name="Covert S.F."/>
            <person name="Blanchette R.A."/>
            <person name="Cullen D."/>
        </authorList>
    </citation>
    <scope>NUCLEOTIDE SEQUENCE [LARGE SCALE GENOMIC DNA]</scope>
    <source>
        <strain evidence="7 8">11061_1 CR5-6</strain>
    </source>
</reference>
<dbReference type="InterPro" id="IPR005000">
    <property type="entry name" value="Aldolase/citrate-lyase_domain"/>
</dbReference>
<dbReference type="EMBL" id="KN840472">
    <property type="protein sequence ID" value="KIP08983.1"/>
    <property type="molecule type" value="Genomic_DNA"/>
</dbReference>
<dbReference type="GO" id="GO:0006107">
    <property type="term" value="P:oxaloacetate metabolic process"/>
    <property type="evidence" value="ECO:0007669"/>
    <property type="project" value="TreeGrafter"/>
</dbReference>
<dbReference type="GO" id="GO:0000287">
    <property type="term" value="F:magnesium ion binding"/>
    <property type="evidence" value="ECO:0007669"/>
    <property type="project" value="TreeGrafter"/>
</dbReference>
<dbReference type="PANTHER" id="PTHR32308:SF0">
    <property type="entry name" value="HPCH_HPAI ALDOLASE_CITRATE LYASE DOMAIN-CONTAINING PROTEIN"/>
    <property type="match status" value="1"/>
</dbReference>
<evidence type="ECO:0000256" key="2">
    <source>
        <dbReference type="ARBA" id="ARBA00022723"/>
    </source>
</evidence>
<feature type="binding site" evidence="4">
    <location>
        <position position="188"/>
    </location>
    <ligand>
        <name>substrate</name>
    </ligand>
</feature>
<feature type="binding site" evidence="5">
    <location>
        <position position="188"/>
    </location>
    <ligand>
        <name>Mg(2+)</name>
        <dbReference type="ChEBI" id="CHEBI:18420"/>
    </ligand>
</feature>
<dbReference type="InterPro" id="IPR040442">
    <property type="entry name" value="Pyrv_kinase-like_dom_sf"/>
</dbReference>
<protein>
    <recommendedName>
        <fullName evidence="6">HpcH/HpaI aldolase/citrate lyase domain-containing protein</fullName>
    </recommendedName>
</protein>
<dbReference type="InterPro" id="IPR011206">
    <property type="entry name" value="Citrate_lyase_beta/mcl1/mcl2"/>
</dbReference>
<name>A0A0C3PPQ7_PHLG1</name>